<sequence length="325" mass="37869">RRTFEKVALYCESFINLIPLSFVLGFYVALVIGRWWNQYMSIPWPDRVMLYVSTLVEGVDEQSRIIRRTLMRYLTLGSIIVFQATSVRVKKRFPTMDHLIEAGIVTASEVKVMEDVSTPHGKWWVPFVWCCNIIRDAHRKGYILDNYLMKSLIDEILVYRGNLGMLYSYDWISVPLVYTQVTTLAVYSFFLGCTLGRQFLDPVMNYPGHNVDLYVPFFTLLQFFFYMGWLKVAEQLINPFGEDDDDFEMNWIIDRNMQISLLTVDDLCGQFPPLEKDVYFGESPPDYLPYTRSSAKNISLPHMGSTAEIRFAISSNISFITWHMS</sequence>
<dbReference type="OrthoDB" id="201595at2759"/>
<reference evidence="8" key="3">
    <citation type="submission" date="2015-06" db="UniProtKB">
        <authorList>
            <consortium name="EnsemblMetazoa"/>
        </authorList>
    </citation>
    <scope>IDENTIFICATION</scope>
</reference>
<name>T1G2E4_HELRO</name>
<keyword evidence="6" id="KW-0868">Chloride</keyword>
<dbReference type="RefSeq" id="XP_009014163.1">
    <property type="nucleotide sequence ID" value="XM_009015915.1"/>
</dbReference>
<dbReference type="Pfam" id="PF01062">
    <property type="entry name" value="Bestrophin"/>
    <property type="match status" value="1"/>
</dbReference>
<accession>T1G2E4</accession>
<keyword evidence="3 6" id="KW-1133">Transmembrane helix</keyword>
<dbReference type="eggNOG" id="KOG3547">
    <property type="taxonomic scope" value="Eukaryota"/>
</dbReference>
<dbReference type="EMBL" id="KB096183">
    <property type="protein sequence ID" value="ESO07552.1"/>
    <property type="molecule type" value="Genomic_DNA"/>
</dbReference>
<evidence type="ECO:0000256" key="2">
    <source>
        <dbReference type="ARBA" id="ARBA00022692"/>
    </source>
</evidence>
<evidence type="ECO:0000256" key="4">
    <source>
        <dbReference type="ARBA" id="ARBA00023136"/>
    </source>
</evidence>
<keyword evidence="6" id="KW-1003">Cell membrane</keyword>
<comment type="function">
    <text evidence="6">Forms chloride channels.</text>
</comment>
<dbReference type="EnsemblMetazoa" id="HelroT76057">
    <property type="protein sequence ID" value="HelroP76057"/>
    <property type="gene ID" value="HelroG76057"/>
</dbReference>
<dbReference type="AlphaFoldDB" id="T1G2E4"/>
<dbReference type="PANTHER" id="PTHR10736:SF0">
    <property type="entry name" value="BESTROPHIN HOMOLOG"/>
    <property type="match status" value="1"/>
</dbReference>
<dbReference type="KEGG" id="hro:HELRODRAFT_76057"/>
<dbReference type="GO" id="GO:0005886">
    <property type="term" value="C:plasma membrane"/>
    <property type="evidence" value="ECO:0000318"/>
    <property type="project" value="GO_Central"/>
</dbReference>
<reference evidence="9" key="1">
    <citation type="submission" date="2012-12" db="EMBL/GenBank/DDBJ databases">
        <authorList>
            <person name="Hellsten U."/>
            <person name="Grimwood J."/>
            <person name="Chapman J.A."/>
            <person name="Shapiro H."/>
            <person name="Aerts A."/>
            <person name="Otillar R.P."/>
            <person name="Terry A.Y."/>
            <person name="Boore J.L."/>
            <person name="Simakov O."/>
            <person name="Marletaz F."/>
            <person name="Cho S.-J."/>
            <person name="Edsinger-Gonzales E."/>
            <person name="Havlak P."/>
            <person name="Kuo D.-H."/>
            <person name="Larsson T."/>
            <person name="Lv J."/>
            <person name="Arendt D."/>
            <person name="Savage R."/>
            <person name="Osoegawa K."/>
            <person name="de Jong P."/>
            <person name="Lindberg D.R."/>
            <person name="Seaver E.C."/>
            <person name="Weisblat D.A."/>
            <person name="Putnam N.H."/>
            <person name="Grigoriev I.V."/>
            <person name="Rokhsar D.S."/>
        </authorList>
    </citation>
    <scope>NUCLEOTIDE SEQUENCE</scope>
</reference>
<comment type="subcellular location">
    <subcellularLocation>
        <location evidence="6">Cell membrane</location>
        <topology evidence="6">Multi-pass membrane protein</topology>
    </subcellularLocation>
    <subcellularLocation>
        <location evidence="1">Membrane</location>
    </subcellularLocation>
</comment>
<dbReference type="OMA" id="NISFITW"/>
<evidence type="ECO:0000256" key="1">
    <source>
        <dbReference type="ARBA" id="ARBA00004370"/>
    </source>
</evidence>
<dbReference type="InterPro" id="IPR000615">
    <property type="entry name" value="Bestrophin"/>
</dbReference>
<keyword evidence="4 6" id="KW-0472">Membrane</keyword>
<dbReference type="STRING" id="6412.T1G2E4"/>
<dbReference type="CTD" id="20215242"/>
<gene>
    <name evidence="8" type="primary">20215242</name>
    <name evidence="7" type="ORF">HELRODRAFT_76057</name>
</gene>
<feature type="transmembrane region" description="Helical" evidence="6">
    <location>
        <begin position="169"/>
        <end position="191"/>
    </location>
</feature>
<protein>
    <recommendedName>
        <fullName evidence="6">Bestrophin homolog</fullName>
    </recommendedName>
</protein>
<dbReference type="GO" id="GO:0005254">
    <property type="term" value="F:chloride channel activity"/>
    <property type="evidence" value="ECO:0000318"/>
    <property type="project" value="GO_Central"/>
</dbReference>
<evidence type="ECO:0000256" key="5">
    <source>
        <dbReference type="ARBA" id="ARBA00034769"/>
    </source>
</evidence>
<dbReference type="PANTHER" id="PTHR10736">
    <property type="entry name" value="BESTROPHIN"/>
    <property type="match status" value="1"/>
</dbReference>
<organism evidence="8 9">
    <name type="scientific">Helobdella robusta</name>
    <name type="common">Californian leech</name>
    <dbReference type="NCBI Taxonomy" id="6412"/>
    <lineage>
        <taxon>Eukaryota</taxon>
        <taxon>Metazoa</taxon>
        <taxon>Spiralia</taxon>
        <taxon>Lophotrochozoa</taxon>
        <taxon>Annelida</taxon>
        <taxon>Clitellata</taxon>
        <taxon>Hirudinea</taxon>
        <taxon>Rhynchobdellida</taxon>
        <taxon>Glossiphoniidae</taxon>
        <taxon>Helobdella</taxon>
    </lineage>
</organism>
<dbReference type="EMBL" id="AMQM01003473">
    <property type="status" value="NOT_ANNOTATED_CDS"/>
    <property type="molecule type" value="Genomic_DNA"/>
</dbReference>
<reference evidence="7 9" key="2">
    <citation type="journal article" date="2013" name="Nature">
        <title>Insights into bilaterian evolution from three spiralian genomes.</title>
        <authorList>
            <person name="Simakov O."/>
            <person name="Marletaz F."/>
            <person name="Cho S.J."/>
            <person name="Edsinger-Gonzales E."/>
            <person name="Havlak P."/>
            <person name="Hellsten U."/>
            <person name="Kuo D.H."/>
            <person name="Larsson T."/>
            <person name="Lv J."/>
            <person name="Arendt D."/>
            <person name="Savage R."/>
            <person name="Osoegawa K."/>
            <person name="de Jong P."/>
            <person name="Grimwood J."/>
            <person name="Chapman J.A."/>
            <person name="Shapiro H."/>
            <person name="Aerts A."/>
            <person name="Otillar R.P."/>
            <person name="Terry A.Y."/>
            <person name="Boore J.L."/>
            <person name="Grigoriev I.V."/>
            <person name="Lindberg D.R."/>
            <person name="Seaver E.C."/>
            <person name="Weisblat D.A."/>
            <person name="Putnam N.H."/>
            <person name="Rokhsar D.S."/>
        </authorList>
    </citation>
    <scope>NUCLEOTIDE SEQUENCE</scope>
</reference>
<keyword evidence="6" id="KW-0813">Transport</keyword>
<proteinExistence type="inferred from homology"/>
<evidence type="ECO:0000256" key="3">
    <source>
        <dbReference type="ARBA" id="ARBA00022989"/>
    </source>
</evidence>
<keyword evidence="6" id="KW-0406">Ion transport</keyword>
<keyword evidence="9" id="KW-1185">Reference proteome</keyword>
<dbReference type="InParanoid" id="T1G2E4"/>
<dbReference type="GO" id="GO:0034707">
    <property type="term" value="C:chloride channel complex"/>
    <property type="evidence" value="ECO:0007669"/>
    <property type="project" value="UniProtKB-KW"/>
</dbReference>
<keyword evidence="6" id="KW-0869">Chloride channel</keyword>
<evidence type="ECO:0000313" key="8">
    <source>
        <dbReference type="EnsemblMetazoa" id="HelroP76057"/>
    </source>
</evidence>
<feature type="transmembrane region" description="Helical" evidence="6">
    <location>
        <begin position="7"/>
        <end position="36"/>
    </location>
</feature>
<dbReference type="GO" id="GO:1902476">
    <property type="term" value="P:chloride transmembrane transport"/>
    <property type="evidence" value="ECO:0000318"/>
    <property type="project" value="GO_Central"/>
</dbReference>
<dbReference type="HOGENOM" id="CLU_018069_0_1_1"/>
<evidence type="ECO:0000256" key="6">
    <source>
        <dbReference type="RuleBase" id="RU363126"/>
    </source>
</evidence>
<evidence type="ECO:0000313" key="9">
    <source>
        <dbReference type="Proteomes" id="UP000015101"/>
    </source>
</evidence>
<feature type="transmembrane region" description="Helical" evidence="6">
    <location>
        <begin position="211"/>
        <end position="230"/>
    </location>
</feature>
<evidence type="ECO:0000313" key="7">
    <source>
        <dbReference type="EMBL" id="ESO07552.1"/>
    </source>
</evidence>
<comment type="similarity">
    <text evidence="5 6">Belongs to the anion channel-forming bestrophin (TC 1.A.46) family. Calcium-sensitive chloride channel subfamily.</text>
</comment>
<dbReference type="Proteomes" id="UP000015101">
    <property type="component" value="Unassembled WGS sequence"/>
</dbReference>
<dbReference type="InterPro" id="IPR021134">
    <property type="entry name" value="Bestrophin-like"/>
</dbReference>
<keyword evidence="2 6" id="KW-0812">Transmembrane</keyword>
<keyword evidence="6" id="KW-0407">Ion channel</keyword>
<dbReference type="GeneID" id="20215242"/>